<dbReference type="InterPro" id="IPR005079">
    <property type="entry name" value="Peptidase_C45_hydrolase"/>
</dbReference>
<dbReference type="PROSITE" id="PS50005">
    <property type="entry name" value="TPR"/>
    <property type="match status" value="1"/>
</dbReference>
<dbReference type="AlphaFoldDB" id="A0A316AL27"/>
<gene>
    <name evidence="3" type="ORF">CLV98_104365</name>
</gene>
<dbReference type="InterPro" id="IPR047794">
    <property type="entry name" value="C45_proenzyme-like"/>
</dbReference>
<dbReference type="Pfam" id="PF03417">
    <property type="entry name" value="AAT"/>
    <property type="match status" value="1"/>
</dbReference>
<dbReference type="PANTHER" id="PTHR35190">
    <property type="entry name" value="PROTEIN DCD1B"/>
    <property type="match status" value="1"/>
</dbReference>
<dbReference type="Proteomes" id="UP000245880">
    <property type="component" value="Unassembled WGS sequence"/>
</dbReference>
<dbReference type="InterPro" id="IPR011990">
    <property type="entry name" value="TPR-like_helical_dom_sf"/>
</dbReference>
<feature type="repeat" description="TPR" evidence="1">
    <location>
        <begin position="511"/>
        <end position="544"/>
    </location>
</feature>
<protein>
    <submittedName>
        <fullName evidence="3">Acyl-CoA:6-aminopenicillanic acid acyl transferase</fullName>
    </submittedName>
</protein>
<dbReference type="PANTHER" id="PTHR35190:SF2">
    <property type="entry name" value="PROTEIN DCD1B"/>
    <property type="match status" value="1"/>
</dbReference>
<comment type="caution">
    <text evidence="3">The sequence shown here is derived from an EMBL/GenBank/DDBJ whole genome shotgun (WGS) entry which is preliminary data.</text>
</comment>
<evidence type="ECO:0000256" key="1">
    <source>
        <dbReference type="PROSITE-ProRule" id="PRU00339"/>
    </source>
</evidence>
<dbReference type="Gene3D" id="1.25.40.10">
    <property type="entry name" value="Tetratricopeptide repeat domain"/>
    <property type="match status" value="1"/>
</dbReference>
<reference evidence="3 4" key="1">
    <citation type="submission" date="2018-03" db="EMBL/GenBank/DDBJ databases">
        <title>Genomic Encyclopedia of Archaeal and Bacterial Type Strains, Phase II (KMG-II): from individual species to whole genera.</title>
        <authorList>
            <person name="Goeker M."/>
        </authorList>
    </citation>
    <scope>NUCLEOTIDE SEQUENCE [LARGE SCALE GENOMIC DNA]</scope>
    <source>
        <strain evidence="3 4">DSM 100346</strain>
    </source>
</reference>
<feature type="domain" description="Peptidase C45 hydrolase" evidence="2">
    <location>
        <begin position="201"/>
        <end position="423"/>
    </location>
</feature>
<sequence length="562" mass="63649">MMPSPKNRLLNKILLGLLVFVLSLGLLFGLFIWRVHLPTPTIDASKRLQDYKRERIGPDHYAIGPNWLKKNEYGVWEMYLEGAPYERGLIYGILAKELMEKQEVAFVDQINELIPNSGFLQVLKGFVAWFNKDIYKYVPQENLDEIYGVSQSFSDRFDYIGPKYYRILNYHAAHDIGHALTDLNMVGCTSFSVNNALSADSSLLVGRNFDFYMGDAFAEDKLLVFVKPDKGYGFASYAWAGLTGVVSGMNEKGLAVTLNASKSDIPYGAKDPISLLAREILQYAANIEEAVAIAQKRETFVSESLLVASAQDNKTVIIEKSPSKMGVYDTSDDLLVCANHYQSETFRRDSANIQNIRSSDSNYRFKRMQELLDGSVPIDVEKATHILRDKNGLNDEFIGYGNPKALNQLIAHHSIVFKPTQHTFWVSSSPYQLGAYLAYDLKKVFSKAEGELLDNSLTVPSDPFLNQEAFKQYEENKATRHKINRLANMGVAFELSPEEQRQFIDQNPNSFLTYLALGDYFYAKKQFSEAEKFYSHALNYETSSANETATIREKILACKEKL</sequence>
<dbReference type="GO" id="GO:0016740">
    <property type="term" value="F:transferase activity"/>
    <property type="evidence" value="ECO:0007669"/>
    <property type="project" value="UniProtKB-KW"/>
</dbReference>
<dbReference type="InterPro" id="IPR019734">
    <property type="entry name" value="TPR_rpt"/>
</dbReference>
<dbReference type="EMBL" id="QGDT01000004">
    <property type="protein sequence ID" value="PWJ58505.1"/>
    <property type="molecule type" value="Genomic_DNA"/>
</dbReference>
<organism evidence="3 4">
    <name type="scientific">Dyadobacter jejuensis</name>
    <dbReference type="NCBI Taxonomy" id="1082580"/>
    <lineage>
        <taxon>Bacteria</taxon>
        <taxon>Pseudomonadati</taxon>
        <taxon>Bacteroidota</taxon>
        <taxon>Cytophagia</taxon>
        <taxon>Cytophagales</taxon>
        <taxon>Spirosomataceae</taxon>
        <taxon>Dyadobacter</taxon>
    </lineage>
</organism>
<dbReference type="SUPFAM" id="SSF48452">
    <property type="entry name" value="TPR-like"/>
    <property type="match status" value="1"/>
</dbReference>
<keyword evidence="4" id="KW-1185">Reference proteome</keyword>
<evidence type="ECO:0000313" key="3">
    <source>
        <dbReference type="EMBL" id="PWJ58505.1"/>
    </source>
</evidence>
<proteinExistence type="predicted"/>
<keyword evidence="1" id="KW-0802">TPR repeat</keyword>
<dbReference type="InterPro" id="IPR047803">
    <property type="entry name" value="DCD1A/B-like"/>
</dbReference>
<evidence type="ECO:0000313" key="4">
    <source>
        <dbReference type="Proteomes" id="UP000245880"/>
    </source>
</evidence>
<dbReference type="NCBIfam" id="NF040521">
    <property type="entry name" value="C45_proenzyme"/>
    <property type="match status" value="1"/>
</dbReference>
<keyword evidence="3" id="KW-0808">Transferase</keyword>
<name>A0A316AL27_9BACT</name>
<accession>A0A316AL27</accession>
<evidence type="ECO:0000259" key="2">
    <source>
        <dbReference type="Pfam" id="PF03417"/>
    </source>
</evidence>
<dbReference type="Gene3D" id="3.60.60.10">
    <property type="entry name" value="Penicillin V Acylase, Chain A"/>
    <property type="match status" value="1"/>
</dbReference>